<evidence type="ECO:0000313" key="2">
    <source>
        <dbReference type="Proteomes" id="UP000268014"/>
    </source>
</evidence>
<accession>A0A3P7VK30</accession>
<protein>
    <submittedName>
        <fullName evidence="1">Uncharacterized protein</fullName>
    </submittedName>
</protein>
<dbReference type="AlphaFoldDB" id="A0A3P7VK30"/>
<proteinExistence type="predicted"/>
<dbReference type="EMBL" id="UZAF01018128">
    <property type="protein sequence ID" value="VDO48226.1"/>
    <property type="molecule type" value="Genomic_DNA"/>
</dbReference>
<evidence type="ECO:0000313" key="1">
    <source>
        <dbReference type="EMBL" id="VDO48226.1"/>
    </source>
</evidence>
<keyword evidence="2" id="KW-1185">Reference proteome</keyword>
<reference evidence="1 2" key="1">
    <citation type="submission" date="2018-11" db="EMBL/GenBank/DDBJ databases">
        <authorList>
            <consortium name="Pathogen Informatics"/>
        </authorList>
    </citation>
    <scope>NUCLEOTIDE SEQUENCE [LARGE SCALE GENOMIC DNA]</scope>
    <source>
        <strain evidence="1 2">MHpl1</strain>
    </source>
</reference>
<sequence length="123" mass="14948">MDFPPAGFVRYIPQLLDHRSRFGQSTLQCQVAELVPGSDREYSEFLLLELFLLPVQCHYRRDQRLALLVELQHQWFLHHLQKLQLESYCYHQLRPRLRRLQELHLPRIPMPWDLRSNPFRSTE</sequence>
<organism evidence="1 2">
    <name type="scientific">Haemonchus placei</name>
    <name type="common">Barber's pole worm</name>
    <dbReference type="NCBI Taxonomy" id="6290"/>
    <lineage>
        <taxon>Eukaryota</taxon>
        <taxon>Metazoa</taxon>
        <taxon>Ecdysozoa</taxon>
        <taxon>Nematoda</taxon>
        <taxon>Chromadorea</taxon>
        <taxon>Rhabditida</taxon>
        <taxon>Rhabditina</taxon>
        <taxon>Rhabditomorpha</taxon>
        <taxon>Strongyloidea</taxon>
        <taxon>Trichostrongylidae</taxon>
        <taxon>Haemonchus</taxon>
    </lineage>
</organism>
<dbReference type="Proteomes" id="UP000268014">
    <property type="component" value="Unassembled WGS sequence"/>
</dbReference>
<name>A0A3P7VK30_HAEPC</name>
<gene>
    <name evidence="1" type="ORF">HPLM_LOCUS13221</name>
</gene>